<keyword evidence="4" id="KW-1185">Reference proteome</keyword>
<dbReference type="Proteomes" id="UP000076532">
    <property type="component" value="Unassembled WGS sequence"/>
</dbReference>
<proteinExistence type="predicted"/>
<keyword evidence="2" id="KW-0812">Transmembrane</keyword>
<accession>A0A166GVN6</accession>
<keyword evidence="2" id="KW-1133">Transmembrane helix</keyword>
<dbReference type="OrthoDB" id="3194625at2759"/>
<feature type="compositionally biased region" description="Basic and acidic residues" evidence="1">
    <location>
        <begin position="234"/>
        <end position="246"/>
    </location>
</feature>
<feature type="compositionally biased region" description="Low complexity" evidence="1">
    <location>
        <begin position="157"/>
        <end position="174"/>
    </location>
</feature>
<feature type="region of interest" description="Disordered" evidence="1">
    <location>
        <begin position="123"/>
        <end position="182"/>
    </location>
</feature>
<sequence>MAPATPPAWRRQHRRLPIYTDAQPAPHNPLYASQHAILVHHIHLQHSLGVIDPAPGHATKQRPIPAPEKRAIIAGSAGGFVFVLMSVLGAVFWYRKRQYEFLDALAAPTQRVHLRTMLFAGEDLDEDDGMPRPLSGGGGGGESIRMRRLHSPHPSRTVSHPSAPSTSTPSPRSPGADTMYPHSSVEALHHPSRATPATPSPVRAYMSQYLARARSGNVFREQLDFDHDKRVYRDEERGEGEGKDIHMCTSGITAPRPRSRSWRARRRRRTQARRRSLCGPALLEQVEGGAGAGRRTGSSGPWRGGLNAFGYTYGCGL</sequence>
<evidence type="ECO:0000313" key="4">
    <source>
        <dbReference type="Proteomes" id="UP000076532"/>
    </source>
</evidence>
<feature type="region of interest" description="Disordered" evidence="1">
    <location>
        <begin position="234"/>
        <end position="274"/>
    </location>
</feature>
<protein>
    <submittedName>
        <fullName evidence="3">Uncharacterized protein</fullName>
    </submittedName>
</protein>
<evidence type="ECO:0000256" key="2">
    <source>
        <dbReference type="SAM" id="Phobius"/>
    </source>
</evidence>
<dbReference type="AlphaFoldDB" id="A0A166GVN6"/>
<gene>
    <name evidence="3" type="ORF">FIBSPDRAFT_1046278</name>
</gene>
<keyword evidence="2" id="KW-0472">Membrane</keyword>
<evidence type="ECO:0000256" key="1">
    <source>
        <dbReference type="SAM" id="MobiDB-lite"/>
    </source>
</evidence>
<organism evidence="3 4">
    <name type="scientific">Athelia psychrophila</name>
    <dbReference type="NCBI Taxonomy" id="1759441"/>
    <lineage>
        <taxon>Eukaryota</taxon>
        <taxon>Fungi</taxon>
        <taxon>Dikarya</taxon>
        <taxon>Basidiomycota</taxon>
        <taxon>Agaricomycotina</taxon>
        <taxon>Agaricomycetes</taxon>
        <taxon>Agaricomycetidae</taxon>
        <taxon>Atheliales</taxon>
        <taxon>Atheliaceae</taxon>
        <taxon>Athelia</taxon>
    </lineage>
</organism>
<dbReference type="EMBL" id="KV417574">
    <property type="protein sequence ID" value="KZP18213.1"/>
    <property type="molecule type" value="Genomic_DNA"/>
</dbReference>
<evidence type="ECO:0000313" key="3">
    <source>
        <dbReference type="EMBL" id="KZP18213.1"/>
    </source>
</evidence>
<reference evidence="3 4" key="1">
    <citation type="journal article" date="2016" name="Mol. Biol. Evol.">
        <title>Comparative Genomics of Early-Diverging Mushroom-Forming Fungi Provides Insights into the Origins of Lignocellulose Decay Capabilities.</title>
        <authorList>
            <person name="Nagy L.G."/>
            <person name="Riley R."/>
            <person name="Tritt A."/>
            <person name="Adam C."/>
            <person name="Daum C."/>
            <person name="Floudas D."/>
            <person name="Sun H."/>
            <person name="Yadav J.S."/>
            <person name="Pangilinan J."/>
            <person name="Larsson K.H."/>
            <person name="Matsuura K."/>
            <person name="Barry K."/>
            <person name="Labutti K."/>
            <person name="Kuo R."/>
            <person name="Ohm R.A."/>
            <person name="Bhattacharya S.S."/>
            <person name="Shirouzu T."/>
            <person name="Yoshinaga Y."/>
            <person name="Martin F.M."/>
            <person name="Grigoriev I.V."/>
            <person name="Hibbett D.S."/>
        </authorList>
    </citation>
    <scope>NUCLEOTIDE SEQUENCE [LARGE SCALE GENOMIC DNA]</scope>
    <source>
        <strain evidence="3 4">CBS 109695</strain>
    </source>
</reference>
<feature type="transmembrane region" description="Helical" evidence="2">
    <location>
        <begin position="71"/>
        <end position="94"/>
    </location>
</feature>
<name>A0A166GVN6_9AGAM</name>
<feature type="compositionally biased region" description="Basic residues" evidence="1">
    <location>
        <begin position="257"/>
        <end position="274"/>
    </location>
</feature>